<evidence type="ECO:0000313" key="5">
    <source>
        <dbReference type="Proteomes" id="UP000189703"/>
    </source>
</evidence>
<evidence type="ECO:0000259" key="4">
    <source>
        <dbReference type="Pfam" id="PF14159"/>
    </source>
</evidence>
<dbReference type="GO" id="GO:0016020">
    <property type="term" value="C:membrane"/>
    <property type="evidence" value="ECO:0007669"/>
    <property type="project" value="UniProtKB-SubCell"/>
</dbReference>
<keyword evidence="3" id="KW-0472">Membrane</keyword>
<reference evidence="6" key="1">
    <citation type="submission" date="2025-08" db="UniProtKB">
        <authorList>
            <consortium name="RefSeq"/>
        </authorList>
    </citation>
    <scope>IDENTIFICATION</scope>
</reference>
<feature type="domain" description="Cyanobacterial aminoacyl-tRNA synthetase CAAD" evidence="4">
    <location>
        <begin position="111"/>
        <end position="186"/>
    </location>
</feature>
<evidence type="ECO:0000313" key="6">
    <source>
        <dbReference type="RefSeq" id="XP_010272938.1"/>
    </source>
</evidence>
<protein>
    <submittedName>
        <fullName evidence="6">Protein CURVATURE THYLAKOID 1D, chloroplastic-like isoform X2</fullName>
    </submittedName>
</protein>
<feature type="transmembrane region" description="Helical" evidence="3">
    <location>
        <begin position="150"/>
        <end position="166"/>
    </location>
</feature>
<evidence type="ECO:0000256" key="1">
    <source>
        <dbReference type="ARBA" id="ARBA00004141"/>
    </source>
</evidence>
<dbReference type="Proteomes" id="UP000189703">
    <property type="component" value="Unplaced"/>
</dbReference>
<sequence>MELCTSLATSNFSHPKLFRPNCVLLRSTTSLPLKRNTISHKNPGLHYFATPFLRATTSEETSTSVNEQLKEASDGVTIVEETPIILKNEQNALYEAPMDEPLQSFVHMLDLEDAYPILLYGGGALVAVWLASVLVGAFDSIPLFSKVMEVVGIAYTIWFTTRYLIFKKNRNELSEKIEELKEQVLGSTDD</sequence>
<dbReference type="Pfam" id="PF14159">
    <property type="entry name" value="CAAD"/>
    <property type="match status" value="1"/>
</dbReference>
<dbReference type="OrthoDB" id="2014299at2759"/>
<accession>A0A1U8B1B3</accession>
<dbReference type="AlphaFoldDB" id="A0A1U8B1B3"/>
<keyword evidence="2" id="KW-0175">Coiled coil</keyword>
<dbReference type="RefSeq" id="XP_010272938.1">
    <property type="nucleotide sequence ID" value="XM_010274636.2"/>
</dbReference>
<keyword evidence="3" id="KW-1133">Transmembrane helix</keyword>
<keyword evidence="5" id="KW-1185">Reference proteome</keyword>
<dbReference type="GeneID" id="104608603"/>
<dbReference type="InterPro" id="IPR025564">
    <property type="entry name" value="CAAD_dom"/>
</dbReference>
<comment type="subcellular location">
    <subcellularLocation>
        <location evidence="1">Membrane</location>
        <topology evidence="1">Multi-pass membrane protein</topology>
    </subcellularLocation>
</comment>
<gene>
    <name evidence="6" type="primary">LOC104608603</name>
</gene>
<organism evidence="5 6">
    <name type="scientific">Nelumbo nucifera</name>
    <name type="common">Sacred lotus</name>
    <dbReference type="NCBI Taxonomy" id="4432"/>
    <lineage>
        <taxon>Eukaryota</taxon>
        <taxon>Viridiplantae</taxon>
        <taxon>Streptophyta</taxon>
        <taxon>Embryophyta</taxon>
        <taxon>Tracheophyta</taxon>
        <taxon>Spermatophyta</taxon>
        <taxon>Magnoliopsida</taxon>
        <taxon>Proteales</taxon>
        <taxon>Nelumbonaceae</taxon>
        <taxon>Nelumbo</taxon>
    </lineage>
</organism>
<feature type="transmembrane region" description="Helical" evidence="3">
    <location>
        <begin position="117"/>
        <end position="138"/>
    </location>
</feature>
<dbReference type="OMA" id="DSQMFDF"/>
<dbReference type="InterPro" id="IPR033344">
    <property type="entry name" value="CURT1"/>
</dbReference>
<proteinExistence type="predicted"/>
<keyword evidence="3" id="KW-0812">Transmembrane</keyword>
<evidence type="ECO:0000256" key="3">
    <source>
        <dbReference type="SAM" id="Phobius"/>
    </source>
</evidence>
<dbReference type="PANTHER" id="PTHR33222">
    <property type="match status" value="1"/>
</dbReference>
<feature type="coiled-coil region" evidence="2">
    <location>
        <begin position="163"/>
        <end position="190"/>
    </location>
</feature>
<evidence type="ECO:0000256" key="2">
    <source>
        <dbReference type="SAM" id="Coils"/>
    </source>
</evidence>
<dbReference type="GO" id="GO:0009579">
    <property type="term" value="C:thylakoid"/>
    <property type="evidence" value="ECO:0007669"/>
    <property type="project" value="InterPro"/>
</dbReference>
<name>A0A1U8B1B3_NELNU</name>
<dbReference type="PANTHER" id="PTHR33222:SF2">
    <property type="entry name" value="PROTEIN CURVATURE THYLAKOID 1D, CHLOROPLASTIC"/>
    <property type="match status" value="1"/>
</dbReference>